<accession>A0AAV5L8V6</accession>
<evidence type="ECO:0000256" key="1">
    <source>
        <dbReference type="SAM" id="MobiDB-lite"/>
    </source>
</evidence>
<name>A0AAV5L8V6_9ROSI</name>
<evidence type="ECO:0000313" key="5">
    <source>
        <dbReference type="Proteomes" id="UP001054252"/>
    </source>
</evidence>
<feature type="domain" description="Retroviral polymerase SH3-like" evidence="3">
    <location>
        <begin position="44"/>
        <end position="106"/>
    </location>
</feature>
<dbReference type="Proteomes" id="UP001054252">
    <property type="component" value="Unassembled WGS sequence"/>
</dbReference>
<reference evidence="4 5" key="1">
    <citation type="journal article" date="2021" name="Commun. Biol.">
        <title>The genome of Shorea leprosula (Dipterocarpaceae) highlights the ecological relevance of drought in aseasonal tropical rainforests.</title>
        <authorList>
            <person name="Ng K.K.S."/>
            <person name="Kobayashi M.J."/>
            <person name="Fawcett J.A."/>
            <person name="Hatakeyama M."/>
            <person name="Paape T."/>
            <person name="Ng C.H."/>
            <person name="Ang C.C."/>
            <person name="Tnah L.H."/>
            <person name="Lee C.T."/>
            <person name="Nishiyama T."/>
            <person name="Sese J."/>
            <person name="O'Brien M.J."/>
            <person name="Copetti D."/>
            <person name="Mohd Noor M.I."/>
            <person name="Ong R.C."/>
            <person name="Putra M."/>
            <person name="Sireger I.Z."/>
            <person name="Indrioko S."/>
            <person name="Kosugi Y."/>
            <person name="Izuno A."/>
            <person name="Isagi Y."/>
            <person name="Lee S.L."/>
            <person name="Shimizu K.K."/>
        </authorList>
    </citation>
    <scope>NUCLEOTIDE SEQUENCE [LARGE SCALE GENOMIC DNA]</scope>
    <source>
        <strain evidence="4">214</strain>
    </source>
</reference>
<dbReference type="EMBL" id="BPVZ01000100">
    <property type="protein sequence ID" value="GKV33369.1"/>
    <property type="molecule type" value="Genomic_DNA"/>
</dbReference>
<evidence type="ECO:0000259" key="3">
    <source>
        <dbReference type="Pfam" id="PF25597"/>
    </source>
</evidence>
<feature type="domain" description="Reverse transcriptase Ty1/copia-type" evidence="2">
    <location>
        <begin position="172"/>
        <end position="249"/>
    </location>
</feature>
<sequence length="259" mass="29237">MPNPRIQLSCSFLWNQQGFLPGGDNASQVSATSLNSGFHLLPHIAFIHVPDEKRSKLDGKSEKFVFIGYDSSSKGYKFYNPSNGKIVISRDAKFDEGSSWDWNVSQNEEYVIFPLQEGESRQDTRQDVATPPHSPHGSQSLEDCSSEGPLQAAVDKKWKHAMDEEIKAIQKNGTWELVTLPEGQKAIGVKWVYKVKKNAQGKVEKYKARLVAKGYIQEYGIDYDEVFAPVARLETIRLIISLAAQNKWKFIKWTLSPLS</sequence>
<dbReference type="AlphaFoldDB" id="A0AAV5L8V6"/>
<keyword evidence="5" id="KW-1185">Reference proteome</keyword>
<comment type="caution">
    <text evidence="4">The sequence shown here is derived from an EMBL/GenBank/DDBJ whole genome shotgun (WGS) entry which is preliminary data.</text>
</comment>
<evidence type="ECO:0008006" key="6">
    <source>
        <dbReference type="Google" id="ProtNLM"/>
    </source>
</evidence>
<dbReference type="Pfam" id="PF25597">
    <property type="entry name" value="SH3_retrovirus"/>
    <property type="match status" value="1"/>
</dbReference>
<dbReference type="Pfam" id="PF07727">
    <property type="entry name" value="RVT_2"/>
    <property type="match status" value="1"/>
</dbReference>
<organism evidence="4 5">
    <name type="scientific">Rubroshorea leprosula</name>
    <dbReference type="NCBI Taxonomy" id="152421"/>
    <lineage>
        <taxon>Eukaryota</taxon>
        <taxon>Viridiplantae</taxon>
        <taxon>Streptophyta</taxon>
        <taxon>Embryophyta</taxon>
        <taxon>Tracheophyta</taxon>
        <taxon>Spermatophyta</taxon>
        <taxon>Magnoliopsida</taxon>
        <taxon>eudicotyledons</taxon>
        <taxon>Gunneridae</taxon>
        <taxon>Pentapetalae</taxon>
        <taxon>rosids</taxon>
        <taxon>malvids</taxon>
        <taxon>Malvales</taxon>
        <taxon>Dipterocarpaceae</taxon>
        <taxon>Rubroshorea</taxon>
    </lineage>
</organism>
<evidence type="ECO:0000313" key="4">
    <source>
        <dbReference type="EMBL" id="GKV33369.1"/>
    </source>
</evidence>
<feature type="region of interest" description="Disordered" evidence="1">
    <location>
        <begin position="121"/>
        <end position="146"/>
    </location>
</feature>
<dbReference type="InterPro" id="IPR013103">
    <property type="entry name" value="RVT_2"/>
</dbReference>
<evidence type="ECO:0000259" key="2">
    <source>
        <dbReference type="Pfam" id="PF07727"/>
    </source>
</evidence>
<dbReference type="InterPro" id="IPR057670">
    <property type="entry name" value="SH3_retrovirus"/>
</dbReference>
<protein>
    <recommendedName>
        <fullName evidence="6">Reverse transcriptase Ty1/copia-type domain-containing protein</fullName>
    </recommendedName>
</protein>
<proteinExistence type="predicted"/>
<gene>
    <name evidence="4" type="ORF">SLEP1_g41889</name>
</gene>